<feature type="compositionally biased region" description="Acidic residues" evidence="1">
    <location>
        <begin position="260"/>
        <end position="274"/>
    </location>
</feature>
<accession>A0A6C0F300</accession>
<evidence type="ECO:0000256" key="1">
    <source>
        <dbReference type="SAM" id="MobiDB-lite"/>
    </source>
</evidence>
<name>A0A6C0F300_9ZZZZ</name>
<dbReference type="AlphaFoldDB" id="A0A6C0F300"/>
<dbReference type="EMBL" id="MN739029">
    <property type="protein sequence ID" value="QHT36006.1"/>
    <property type="molecule type" value="Genomic_DNA"/>
</dbReference>
<protein>
    <submittedName>
        <fullName evidence="2">Uncharacterized protein</fullName>
    </submittedName>
</protein>
<feature type="region of interest" description="Disordered" evidence="1">
    <location>
        <begin position="232"/>
        <end position="312"/>
    </location>
</feature>
<proteinExistence type="predicted"/>
<sequence length="312" mass="33700">MAETIVDGTHFDSNNIKYSAPKANAAGGKGVNILNTLTSTGLRISTPLMLTWGATDFEGNGKFELSMQFPSAEYPNEEASAFLSNMQALEAKIKADALTNSKTWFGKVHTIPEVVNALWTPMLKYPKDKATGEPDLTKSPTLRVKVPIWDGVWKCEVYDEDENKLFPSSTPGATPIEFMAKGTHLAAVLQCGGLWFANGKFGVTWKLIQSVVQRPKGSLTGQCLLKLKPSDKERLKKQAAPPADDEVEVDSSALSAQVVDSDEESEEEEEDDEPAPPVPAPAPAPVPVPPPVVEVAETKKKKVVRKKAAGEA</sequence>
<reference evidence="2" key="1">
    <citation type="journal article" date="2020" name="Nature">
        <title>Giant virus diversity and host interactions through global metagenomics.</title>
        <authorList>
            <person name="Schulz F."/>
            <person name="Roux S."/>
            <person name="Paez-Espino D."/>
            <person name="Jungbluth S."/>
            <person name="Walsh D.A."/>
            <person name="Denef V.J."/>
            <person name="McMahon K.D."/>
            <person name="Konstantinidis K.T."/>
            <person name="Eloe-Fadrosh E.A."/>
            <person name="Kyrpides N.C."/>
            <person name="Woyke T."/>
        </authorList>
    </citation>
    <scope>NUCLEOTIDE SEQUENCE</scope>
    <source>
        <strain evidence="2">GVMAG-M-3300009182-46</strain>
    </source>
</reference>
<evidence type="ECO:0000313" key="2">
    <source>
        <dbReference type="EMBL" id="QHT36006.1"/>
    </source>
</evidence>
<organism evidence="2">
    <name type="scientific">viral metagenome</name>
    <dbReference type="NCBI Taxonomy" id="1070528"/>
    <lineage>
        <taxon>unclassified sequences</taxon>
        <taxon>metagenomes</taxon>
        <taxon>organismal metagenomes</taxon>
    </lineage>
</organism>
<feature type="compositionally biased region" description="Basic residues" evidence="1">
    <location>
        <begin position="299"/>
        <end position="312"/>
    </location>
</feature>
<feature type="compositionally biased region" description="Pro residues" evidence="1">
    <location>
        <begin position="275"/>
        <end position="292"/>
    </location>
</feature>